<evidence type="ECO:0000256" key="18">
    <source>
        <dbReference type="SAM" id="Phobius"/>
    </source>
</evidence>
<evidence type="ECO:0000256" key="14">
    <source>
        <dbReference type="ARBA" id="ARBA00023264"/>
    </source>
</evidence>
<comment type="caution">
    <text evidence="19">The sequence shown here is derived from an EMBL/GenBank/DDBJ whole genome shotgun (WGS) entry which is preliminary data.</text>
</comment>
<dbReference type="Proteomes" id="UP000027946">
    <property type="component" value="Unassembled WGS sequence"/>
</dbReference>
<comment type="function">
    <text evidence="1">This protein catalyzes the committed step to the synthesis of the acidic phospholipids.</text>
</comment>
<dbReference type="InterPro" id="IPR043130">
    <property type="entry name" value="CDP-OH_PTrfase_TM_dom"/>
</dbReference>
<protein>
    <recommendedName>
        <fullName evidence="6 16">CDP-diacylglycerol--glycerol-3-phosphate 3-phosphatidyltransferase</fullName>
        <ecNumber evidence="5 16">2.7.8.5</ecNumber>
    </recommendedName>
</protein>
<feature type="transmembrane region" description="Helical" evidence="18">
    <location>
        <begin position="68"/>
        <end position="93"/>
    </location>
</feature>
<dbReference type="PANTHER" id="PTHR14269:SF62">
    <property type="entry name" value="CDP-DIACYLGLYCEROL--GLYCEROL-3-PHOSPHATE 3-PHOSPHATIDYLTRANSFERASE 1, CHLOROPLASTIC"/>
    <property type="match status" value="1"/>
</dbReference>
<evidence type="ECO:0000256" key="6">
    <source>
        <dbReference type="ARBA" id="ARBA00014944"/>
    </source>
</evidence>
<evidence type="ECO:0000256" key="7">
    <source>
        <dbReference type="ARBA" id="ARBA00022516"/>
    </source>
</evidence>
<dbReference type="EC" id="2.7.8.5" evidence="5 16"/>
<reference evidence="19 20" key="1">
    <citation type="submission" date="2014-03" db="EMBL/GenBank/DDBJ databases">
        <title>Genome sequence of Clostridium litorale W6, DSM 5388.</title>
        <authorList>
            <person name="Poehlein A."/>
            <person name="Jagirdar A."/>
            <person name="Khonsari B."/>
            <person name="Chibani C.M."/>
            <person name="Gutierrez Gutierrez D.A."/>
            <person name="Davydova E."/>
            <person name="Alghaithi H.S."/>
            <person name="Nair K.P."/>
            <person name="Dhamotharan K."/>
            <person name="Chandran L."/>
            <person name="G W."/>
            <person name="Daniel R."/>
        </authorList>
    </citation>
    <scope>NUCLEOTIDE SEQUENCE [LARGE SCALE GENOMIC DNA]</scope>
    <source>
        <strain evidence="19 20">W6</strain>
    </source>
</reference>
<keyword evidence="8 17" id="KW-0808">Transferase</keyword>
<dbReference type="eggNOG" id="COG0558">
    <property type="taxonomic scope" value="Bacteria"/>
</dbReference>
<comment type="similarity">
    <text evidence="4 17">Belongs to the CDP-alcohol phosphatidyltransferase class-I family.</text>
</comment>
<evidence type="ECO:0000256" key="9">
    <source>
        <dbReference type="ARBA" id="ARBA00022692"/>
    </source>
</evidence>
<evidence type="ECO:0000256" key="12">
    <source>
        <dbReference type="ARBA" id="ARBA00023136"/>
    </source>
</evidence>
<evidence type="ECO:0000256" key="10">
    <source>
        <dbReference type="ARBA" id="ARBA00022989"/>
    </source>
</evidence>
<dbReference type="PIRSF" id="PIRSF000847">
    <property type="entry name" value="Phos_ph_gly_syn"/>
    <property type="match status" value="1"/>
</dbReference>
<dbReference type="Gene3D" id="1.20.120.1760">
    <property type="match status" value="1"/>
</dbReference>
<sequence length="170" mass="18912">MTIPNMLTIFRMLLVPVFAFLFLSDMKLQAMLVFALAGITDVLDGWVARKFEMESDIGKLLDPLADKMMTLCVVGVLAYVGYLPNWIIIVFVAKEVIMIIGSSMLYKKEVVVQSNIFGKLATVFFYAAVFTLYFSPGIGLVIMYIAAVASVLALLNYIVVYKRHGEKFGG</sequence>
<dbReference type="STRING" id="1121324.CLIT_2c02690"/>
<evidence type="ECO:0000313" key="19">
    <source>
        <dbReference type="EMBL" id="KDR96663.1"/>
    </source>
</evidence>
<dbReference type="GO" id="GO:0008444">
    <property type="term" value="F:CDP-diacylglycerol-glycerol-3-phosphate 3-phosphatidyltransferase activity"/>
    <property type="evidence" value="ECO:0007669"/>
    <property type="project" value="UniProtKB-UniRule"/>
</dbReference>
<evidence type="ECO:0000256" key="15">
    <source>
        <dbReference type="ARBA" id="ARBA00048586"/>
    </source>
</evidence>
<proteinExistence type="inferred from homology"/>
<keyword evidence="13" id="KW-0594">Phospholipid biosynthesis</keyword>
<dbReference type="InterPro" id="IPR000462">
    <property type="entry name" value="CDP-OH_P_trans"/>
</dbReference>
<dbReference type="NCBIfam" id="TIGR00560">
    <property type="entry name" value="pgsA"/>
    <property type="match status" value="1"/>
</dbReference>
<name>A0A069RIQ9_PEPLI</name>
<comment type="subcellular location">
    <subcellularLocation>
        <location evidence="2">Membrane</location>
        <topology evidence="2">Multi-pass membrane protein</topology>
    </subcellularLocation>
</comment>
<dbReference type="InterPro" id="IPR050324">
    <property type="entry name" value="CDP-alcohol_PTase-I"/>
</dbReference>
<evidence type="ECO:0000256" key="5">
    <source>
        <dbReference type="ARBA" id="ARBA00013170"/>
    </source>
</evidence>
<evidence type="ECO:0000256" key="13">
    <source>
        <dbReference type="ARBA" id="ARBA00023209"/>
    </source>
</evidence>
<keyword evidence="9 18" id="KW-0812">Transmembrane</keyword>
<keyword evidence="11" id="KW-0443">Lipid metabolism</keyword>
<keyword evidence="7" id="KW-0444">Lipid biosynthesis</keyword>
<evidence type="ECO:0000256" key="2">
    <source>
        <dbReference type="ARBA" id="ARBA00004141"/>
    </source>
</evidence>
<comment type="pathway">
    <text evidence="3">Phospholipid metabolism; phosphatidylglycerol biosynthesis; phosphatidylglycerol from CDP-diacylglycerol: step 1/2.</text>
</comment>
<comment type="catalytic activity">
    <reaction evidence="15">
        <text>a CDP-1,2-diacyl-sn-glycerol + sn-glycerol 3-phosphate = a 1,2-diacyl-sn-glycero-3-phospho-(1'-sn-glycero-3'-phosphate) + CMP + H(+)</text>
        <dbReference type="Rhea" id="RHEA:12593"/>
        <dbReference type="ChEBI" id="CHEBI:15378"/>
        <dbReference type="ChEBI" id="CHEBI:57597"/>
        <dbReference type="ChEBI" id="CHEBI:58332"/>
        <dbReference type="ChEBI" id="CHEBI:60110"/>
        <dbReference type="ChEBI" id="CHEBI:60377"/>
        <dbReference type="EC" id="2.7.8.5"/>
    </reaction>
</comment>
<dbReference type="UniPathway" id="UPA00084">
    <property type="reaction ID" value="UER00503"/>
</dbReference>
<evidence type="ECO:0000256" key="16">
    <source>
        <dbReference type="NCBIfam" id="TIGR00560"/>
    </source>
</evidence>
<keyword evidence="12 18" id="KW-0472">Membrane</keyword>
<organism evidence="19 20">
    <name type="scientific">Peptoclostridium litorale DSM 5388</name>
    <dbReference type="NCBI Taxonomy" id="1121324"/>
    <lineage>
        <taxon>Bacteria</taxon>
        <taxon>Bacillati</taxon>
        <taxon>Bacillota</taxon>
        <taxon>Clostridia</taxon>
        <taxon>Peptostreptococcales</taxon>
        <taxon>Peptoclostridiaceae</taxon>
        <taxon>Peptoclostridium</taxon>
    </lineage>
</organism>
<dbReference type="InterPro" id="IPR048254">
    <property type="entry name" value="CDP_ALCOHOL_P_TRANSF_CS"/>
</dbReference>
<dbReference type="AlphaFoldDB" id="A0A069RIQ9"/>
<dbReference type="PROSITE" id="PS00379">
    <property type="entry name" value="CDP_ALCOHOL_P_TRANSF"/>
    <property type="match status" value="1"/>
</dbReference>
<dbReference type="GO" id="GO:0016020">
    <property type="term" value="C:membrane"/>
    <property type="evidence" value="ECO:0007669"/>
    <property type="project" value="UniProtKB-SubCell"/>
</dbReference>
<evidence type="ECO:0000256" key="11">
    <source>
        <dbReference type="ARBA" id="ARBA00023098"/>
    </source>
</evidence>
<dbReference type="GO" id="GO:0006655">
    <property type="term" value="P:phosphatidylglycerol biosynthetic process"/>
    <property type="evidence" value="ECO:0007669"/>
    <property type="project" value="UniProtKB-UniPathway"/>
</dbReference>
<evidence type="ECO:0000313" key="20">
    <source>
        <dbReference type="Proteomes" id="UP000027946"/>
    </source>
</evidence>
<dbReference type="OrthoDB" id="9796672at2"/>
<dbReference type="PANTHER" id="PTHR14269">
    <property type="entry name" value="CDP-DIACYLGLYCEROL--GLYCEROL-3-PHOSPHATE 3-PHOSPHATIDYLTRANSFERASE-RELATED"/>
    <property type="match status" value="1"/>
</dbReference>
<feature type="transmembrane region" description="Helical" evidence="18">
    <location>
        <begin position="141"/>
        <end position="160"/>
    </location>
</feature>
<feature type="transmembrane region" description="Helical" evidence="18">
    <location>
        <begin position="114"/>
        <end position="135"/>
    </location>
</feature>
<evidence type="ECO:0000256" key="1">
    <source>
        <dbReference type="ARBA" id="ARBA00003973"/>
    </source>
</evidence>
<keyword evidence="20" id="KW-1185">Reference proteome</keyword>
<keyword evidence="10 18" id="KW-1133">Transmembrane helix</keyword>
<accession>A0A069RIQ9</accession>
<gene>
    <name evidence="19" type="ORF">CLIT_2c02690</name>
</gene>
<dbReference type="InterPro" id="IPR004570">
    <property type="entry name" value="Phosphatidylglycerol_P_synth"/>
</dbReference>
<dbReference type="Pfam" id="PF01066">
    <property type="entry name" value="CDP-OH_P_transf"/>
    <property type="match status" value="1"/>
</dbReference>
<evidence type="ECO:0000256" key="3">
    <source>
        <dbReference type="ARBA" id="ARBA00005042"/>
    </source>
</evidence>
<dbReference type="RefSeq" id="WP_038261220.1">
    <property type="nucleotide sequence ID" value="NZ_FSRH01000001.1"/>
</dbReference>
<feature type="transmembrane region" description="Helical" evidence="18">
    <location>
        <begin position="6"/>
        <end position="23"/>
    </location>
</feature>
<evidence type="ECO:0000256" key="4">
    <source>
        <dbReference type="ARBA" id="ARBA00010441"/>
    </source>
</evidence>
<evidence type="ECO:0000256" key="17">
    <source>
        <dbReference type="RuleBase" id="RU003750"/>
    </source>
</evidence>
<dbReference type="EMBL" id="JJMM01000002">
    <property type="protein sequence ID" value="KDR96663.1"/>
    <property type="molecule type" value="Genomic_DNA"/>
</dbReference>
<keyword evidence="14" id="KW-1208">Phospholipid metabolism</keyword>
<evidence type="ECO:0000256" key="8">
    <source>
        <dbReference type="ARBA" id="ARBA00022679"/>
    </source>
</evidence>